<feature type="compositionally biased region" description="Pro residues" evidence="1">
    <location>
        <begin position="11"/>
        <end position="24"/>
    </location>
</feature>
<feature type="region of interest" description="Disordered" evidence="1">
    <location>
        <begin position="836"/>
        <end position="882"/>
    </location>
</feature>
<dbReference type="AlphaFoldDB" id="A0A9W8YX43"/>
<dbReference type="EMBL" id="JAPEVB010000002">
    <property type="protein sequence ID" value="KAJ4394470.1"/>
    <property type="molecule type" value="Genomic_DNA"/>
</dbReference>
<dbReference type="OrthoDB" id="3497519at2759"/>
<sequence>MTPIETTSSRIPPPSSNLPVPPPRDISLDESYQKATLHGYTTAELEDTGAYAPWSIIAPPNLQGALHSILRRQNWSQDALPIPNEYYGARYNLAGLQVPAQAAVEGEYEALDDVIWEAIQPALLLASRVLDSDHPYWNAVLSLYHIKPVPTERDPRKPEQLGPIVGKYSSVWLEQVPDHEMYSSALNLYRMGFQAKDATLAMLNQSVKFVIATGPAGFSGATSYRHPLGTRVFLEAQLIWPLLIPEYTESEKASHYFFLAGVILHELAVISHLIMTVEPDLLVAAGFPVSPEESLQLTALGDEMFGLECAISSEYYFQDQPYGEEGITAEAQYWGGSIDGLPHYGQGIETFPSIKSITCYPPAHPAPWLQNRPNVSFSGPSGYRNWLIRVPVPCMQVGWAIPVDDMAKFLREEWWESALTKYHYHALHILPFAPEGRGVIPGSRNLMSAKMDVGYVSNRNLGQCFQSRVLARFLDDGINHLMTHKQFAIARYLRSLASGKTEAKDIGDRIMYERRTWAPKYQQMTVLLRAVANDLQFLSHDATALMVLPQERWDLSVEINMQAIVQGLENISLGMQTAVRSSLVALEVISRDVLYTSSLVASYHLIHQDSAHRQIIYDTCLESLRTRIVNLRADIVALNQRLSLECSEKHDSSGEQIRNMWLLASARSINDTSRGDTAMSIIQETAADFRRLTAGFTSIIDKLDECQGMLHPSFVHSWDRSWEHSHAVRAANTMRHEHEELRQVAVQEMGRITSPSLIALIDAFCGCIQAYLHDTPVKGVSLDTLGLRRAAAVEAYIEAIARRQIHDLIESSPGDRTEAELEAMLQARIVQIRDDIARDPDVGGNTTKTSDNSSVGKDGVGEGDGDSEMENVATNLHAIDLG</sequence>
<feature type="region of interest" description="Disordered" evidence="1">
    <location>
        <begin position="1"/>
        <end position="24"/>
    </location>
</feature>
<feature type="compositionally biased region" description="Polar residues" evidence="1">
    <location>
        <begin position="1"/>
        <end position="10"/>
    </location>
</feature>
<evidence type="ECO:0000313" key="2">
    <source>
        <dbReference type="EMBL" id="KAJ4394470.1"/>
    </source>
</evidence>
<gene>
    <name evidence="2" type="ORF">N0V93_003688</name>
</gene>
<evidence type="ECO:0000313" key="3">
    <source>
        <dbReference type="Proteomes" id="UP001140453"/>
    </source>
</evidence>
<protein>
    <submittedName>
        <fullName evidence="2">Uncharacterized protein</fullName>
    </submittedName>
</protein>
<accession>A0A9W8YX43</accession>
<organism evidence="2 3">
    <name type="scientific">Gnomoniopsis smithogilvyi</name>
    <dbReference type="NCBI Taxonomy" id="1191159"/>
    <lineage>
        <taxon>Eukaryota</taxon>
        <taxon>Fungi</taxon>
        <taxon>Dikarya</taxon>
        <taxon>Ascomycota</taxon>
        <taxon>Pezizomycotina</taxon>
        <taxon>Sordariomycetes</taxon>
        <taxon>Sordariomycetidae</taxon>
        <taxon>Diaporthales</taxon>
        <taxon>Gnomoniaceae</taxon>
        <taxon>Gnomoniopsis</taxon>
    </lineage>
</organism>
<name>A0A9W8YX43_9PEZI</name>
<proteinExistence type="predicted"/>
<evidence type="ECO:0000256" key="1">
    <source>
        <dbReference type="SAM" id="MobiDB-lite"/>
    </source>
</evidence>
<comment type="caution">
    <text evidence="2">The sequence shown here is derived from an EMBL/GenBank/DDBJ whole genome shotgun (WGS) entry which is preliminary data.</text>
</comment>
<keyword evidence="3" id="KW-1185">Reference proteome</keyword>
<dbReference type="Proteomes" id="UP001140453">
    <property type="component" value="Unassembled WGS sequence"/>
</dbReference>
<reference evidence="2" key="1">
    <citation type="submission" date="2022-10" db="EMBL/GenBank/DDBJ databases">
        <title>Tapping the CABI collections for fungal endophytes: first genome assemblies for Collariella, Neodidymelliopsis, Ascochyta clinopodiicola, Didymella pomorum, Didymosphaeria variabile, Neocosmospora piperis and Neocucurbitaria cava.</title>
        <authorList>
            <person name="Hill R."/>
        </authorList>
    </citation>
    <scope>NUCLEOTIDE SEQUENCE</scope>
    <source>
        <strain evidence="2">IMI 355082</strain>
    </source>
</reference>